<reference evidence="1 2" key="1">
    <citation type="journal article" date="2009" name="Stand. Genomic Sci.">
        <title>Complete genome sequence of Catenulispora acidiphila type strain (ID 139908).</title>
        <authorList>
            <person name="Copeland A."/>
            <person name="Lapidus A."/>
            <person name="Glavina Del Rio T."/>
            <person name="Nolan M."/>
            <person name="Lucas S."/>
            <person name="Chen F."/>
            <person name="Tice H."/>
            <person name="Cheng J.F."/>
            <person name="Bruce D."/>
            <person name="Goodwin L."/>
            <person name="Pitluck S."/>
            <person name="Mikhailova N."/>
            <person name="Pati A."/>
            <person name="Ivanova N."/>
            <person name="Mavromatis K."/>
            <person name="Chen A."/>
            <person name="Palaniappan K."/>
            <person name="Chain P."/>
            <person name="Land M."/>
            <person name="Hauser L."/>
            <person name="Chang Y.J."/>
            <person name="Jeffries C.D."/>
            <person name="Chertkov O."/>
            <person name="Brettin T."/>
            <person name="Detter J.C."/>
            <person name="Han C."/>
            <person name="Ali Z."/>
            <person name="Tindall B.J."/>
            <person name="Goker M."/>
            <person name="Bristow J."/>
            <person name="Eisen J.A."/>
            <person name="Markowitz V."/>
            <person name="Hugenholtz P."/>
            <person name="Kyrpides N.C."/>
            <person name="Klenk H.P."/>
        </authorList>
    </citation>
    <scope>NUCLEOTIDE SEQUENCE [LARGE SCALE GENOMIC DNA]</scope>
    <source>
        <strain evidence="2">DSM 44928 / JCM 14897 / NBRC 102108 / NRRL B-24433 / ID139908</strain>
    </source>
</reference>
<protein>
    <submittedName>
        <fullName evidence="1">Uncharacterized protein</fullName>
    </submittedName>
</protein>
<proteinExistence type="predicted"/>
<dbReference type="HOGENOM" id="CLU_2153808_0_0_11"/>
<dbReference type="AlphaFoldDB" id="C7PZM5"/>
<keyword evidence="2" id="KW-1185">Reference proteome</keyword>
<evidence type="ECO:0000313" key="2">
    <source>
        <dbReference type="Proteomes" id="UP000000851"/>
    </source>
</evidence>
<organism evidence="1 2">
    <name type="scientific">Catenulispora acidiphila (strain DSM 44928 / JCM 14897 / NBRC 102108 / NRRL B-24433 / ID139908)</name>
    <dbReference type="NCBI Taxonomy" id="479433"/>
    <lineage>
        <taxon>Bacteria</taxon>
        <taxon>Bacillati</taxon>
        <taxon>Actinomycetota</taxon>
        <taxon>Actinomycetes</taxon>
        <taxon>Catenulisporales</taxon>
        <taxon>Catenulisporaceae</taxon>
        <taxon>Catenulispora</taxon>
    </lineage>
</organism>
<dbReference type="KEGG" id="cai:Caci_4679"/>
<sequence length="111" mass="11179" precursor="true">MICGKTLSNSAAGATIENATAQDVTVTSVTVGNLIFLHVASGCRTGADVAVQPSGAATVVDDARASDGRDVAVVLQPHRDAFTVRATRSPTSTSLITVQGLGLAEQATVTP</sequence>
<dbReference type="Proteomes" id="UP000000851">
    <property type="component" value="Chromosome"/>
</dbReference>
<dbReference type="InParanoid" id="C7PZM5"/>
<dbReference type="EMBL" id="CP001700">
    <property type="protein sequence ID" value="ACU73540.1"/>
    <property type="molecule type" value="Genomic_DNA"/>
</dbReference>
<accession>C7PZM5</accession>
<gene>
    <name evidence="1" type="ordered locus">Caci_4679</name>
</gene>
<evidence type="ECO:0000313" key="1">
    <source>
        <dbReference type="EMBL" id="ACU73540.1"/>
    </source>
</evidence>
<name>C7PZM5_CATAD</name>